<protein>
    <submittedName>
        <fullName evidence="2">Uncharacterized protein</fullName>
    </submittedName>
</protein>
<dbReference type="RefSeq" id="WP_092560206.1">
    <property type="nucleotide sequence ID" value="NZ_FOYZ01000005.1"/>
</dbReference>
<evidence type="ECO:0000313" key="2">
    <source>
        <dbReference type="EMBL" id="SFR77841.1"/>
    </source>
</evidence>
<dbReference type="STRING" id="37658.SAMN05661086_01649"/>
<keyword evidence="1" id="KW-1133">Transmembrane helix</keyword>
<proteinExistence type="predicted"/>
<accession>A0A1I6JFV0</accession>
<feature type="transmembrane region" description="Helical" evidence="1">
    <location>
        <begin position="15"/>
        <end position="33"/>
    </location>
</feature>
<keyword evidence="3" id="KW-1185">Reference proteome</keyword>
<sequence length="181" mass="20958">MFDFLYQKEFWMETILMVLGGIIGGAIGPLIYYTRKIHVILEDVKRLVAHDDMSREHGEIKDVVKETNGQVINLVKDKNRQITDLVKESNEITRSVKEMYIADRVSSQYQYENMTEKQKDIIDSMSKLNGFSDEMKLLVGENNNLKEVNSQLRLESNTLKAENVQLKDIINGLSPENEMER</sequence>
<dbReference type="AlphaFoldDB" id="A0A1I6JFV0"/>
<reference evidence="2 3" key="1">
    <citation type="submission" date="2016-10" db="EMBL/GenBank/DDBJ databases">
        <authorList>
            <person name="de Groot N.N."/>
        </authorList>
    </citation>
    <scope>NUCLEOTIDE SEQUENCE [LARGE SCALE GENOMIC DNA]</scope>
    <source>
        <strain evidence="2 3">743A</strain>
    </source>
</reference>
<evidence type="ECO:0000313" key="3">
    <source>
        <dbReference type="Proteomes" id="UP000199659"/>
    </source>
</evidence>
<gene>
    <name evidence="2" type="ORF">SAMN05661086_01649</name>
</gene>
<name>A0A1I6JFV0_9FIRM</name>
<keyword evidence="1" id="KW-0472">Membrane</keyword>
<organism evidence="2 3">
    <name type="scientific">Anaeromicropila populeti</name>
    <dbReference type="NCBI Taxonomy" id="37658"/>
    <lineage>
        <taxon>Bacteria</taxon>
        <taxon>Bacillati</taxon>
        <taxon>Bacillota</taxon>
        <taxon>Clostridia</taxon>
        <taxon>Lachnospirales</taxon>
        <taxon>Lachnospiraceae</taxon>
        <taxon>Anaeromicropila</taxon>
    </lineage>
</organism>
<keyword evidence="1" id="KW-0812">Transmembrane</keyword>
<dbReference type="Proteomes" id="UP000199659">
    <property type="component" value="Unassembled WGS sequence"/>
</dbReference>
<evidence type="ECO:0000256" key="1">
    <source>
        <dbReference type="SAM" id="Phobius"/>
    </source>
</evidence>
<dbReference type="EMBL" id="FOYZ01000005">
    <property type="protein sequence ID" value="SFR77841.1"/>
    <property type="molecule type" value="Genomic_DNA"/>
</dbReference>